<dbReference type="EMBL" id="CBTN010000066">
    <property type="protein sequence ID" value="CDH59189.1"/>
    <property type="molecule type" value="Genomic_DNA"/>
</dbReference>
<proteinExistence type="predicted"/>
<dbReference type="Proteomes" id="UP000027586">
    <property type="component" value="Unassembled WGS sequence"/>
</dbReference>
<evidence type="ECO:0000313" key="1">
    <source>
        <dbReference type="EMBL" id="CDH59189.1"/>
    </source>
</evidence>
<sequence>MLDTEIDTTWREGEKSRGWKSHVVMFVSHYTVTHITASFTVMSFIGWVPDKIPWPAVSLLFVNPRDYLCDTITTTTCQGVRRGGDNDMPTQLTLVFESVTNEHCKDIRKDQRS</sequence>
<organism evidence="1 2">
    <name type="scientific">Lichtheimia corymbifera JMRC:FSU:9682</name>
    <dbReference type="NCBI Taxonomy" id="1263082"/>
    <lineage>
        <taxon>Eukaryota</taxon>
        <taxon>Fungi</taxon>
        <taxon>Fungi incertae sedis</taxon>
        <taxon>Mucoromycota</taxon>
        <taxon>Mucoromycotina</taxon>
        <taxon>Mucoromycetes</taxon>
        <taxon>Mucorales</taxon>
        <taxon>Lichtheimiaceae</taxon>
        <taxon>Lichtheimia</taxon>
    </lineage>
</organism>
<protein>
    <submittedName>
        <fullName evidence="1">Uncharacterized protein</fullName>
    </submittedName>
</protein>
<keyword evidence="2" id="KW-1185">Reference proteome</keyword>
<reference evidence="1" key="1">
    <citation type="submission" date="2013-08" db="EMBL/GenBank/DDBJ databases">
        <title>Gene expansion shapes genome architecture in the human pathogen Lichtheimia corymbifera: an evolutionary genomics analysis in the ancient terrestrial Mucorales (Mucoromycotina).</title>
        <authorList>
            <person name="Schwartze V.U."/>
            <person name="Winter S."/>
            <person name="Shelest E."/>
            <person name="Marcet-Houben M."/>
            <person name="Horn F."/>
            <person name="Wehner S."/>
            <person name="Hoffmann K."/>
            <person name="Riege K."/>
            <person name="Sammeth M."/>
            <person name="Nowrousian M."/>
            <person name="Valiante V."/>
            <person name="Linde J."/>
            <person name="Jacobsen I.D."/>
            <person name="Marz M."/>
            <person name="Brakhage A.A."/>
            <person name="Gabaldon T."/>
            <person name="Bocker S."/>
            <person name="Voigt K."/>
        </authorList>
    </citation>
    <scope>NUCLEOTIDE SEQUENCE [LARGE SCALE GENOMIC DNA]</scope>
    <source>
        <strain evidence="1">FSU 9682</strain>
    </source>
</reference>
<gene>
    <name evidence="1" type="ORF">LCOR_10016.1</name>
</gene>
<dbReference type="VEuPathDB" id="FungiDB:LCOR_10016.1"/>
<name>A0A068SA69_9FUNG</name>
<dbReference type="AlphaFoldDB" id="A0A068SA69"/>
<comment type="caution">
    <text evidence="1">The sequence shown here is derived from an EMBL/GenBank/DDBJ whole genome shotgun (WGS) entry which is preliminary data.</text>
</comment>
<evidence type="ECO:0000313" key="2">
    <source>
        <dbReference type="Proteomes" id="UP000027586"/>
    </source>
</evidence>
<accession>A0A068SA69</accession>